<feature type="transmembrane region" description="Helical" evidence="2">
    <location>
        <begin position="127"/>
        <end position="148"/>
    </location>
</feature>
<feature type="transmembrane region" description="Helical" evidence="2">
    <location>
        <begin position="168"/>
        <end position="187"/>
    </location>
</feature>
<feature type="transmembrane region" description="Helical" evidence="2">
    <location>
        <begin position="86"/>
        <end position="115"/>
    </location>
</feature>
<reference evidence="3 4" key="1">
    <citation type="submission" date="2021-01" db="EMBL/GenBank/DDBJ databases">
        <title>Whole genome shotgun sequence of Asanoa iriomotensis NBRC 100142.</title>
        <authorList>
            <person name="Komaki H."/>
            <person name="Tamura T."/>
        </authorList>
    </citation>
    <scope>NUCLEOTIDE SEQUENCE [LARGE SCALE GENOMIC DNA]</scope>
    <source>
        <strain evidence="3 4">NBRC 100142</strain>
    </source>
</reference>
<keyword evidence="2" id="KW-1133">Transmembrane helix</keyword>
<sequence length="250" mass="25420">MLVSMSTEPAAPAVVEFGDGDPAIGRDAGGQLGDRLRRLGGDRRVCVAAAALAAIAGIGALVAPWYETSMPFGPPGPNGESTDAPLSLYLADGGSLGSAYVLGMVALTVAAVLVLFGPPPARRVVRLAGLTLAAALLPVLVALSMTFARSGYVNFVGAQVDMQLDSGSGIPAAFLALALAGLTLYLAGLRPASVAPAEAPAQRSPDWVWQPTRPTHDETAAEVAAAAPLDLTVSPARPFTRPDTDDGRGR</sequence>
<proteinExistence type="predicted"/>
<gene>
    <name evidence="3" type="ORF">Air01nite_24090</name>
</gene>
<comment type="caution">
    <text evidence="3">The sequence shown here is derived from an EMBL/GenBank/DDBJ whole genome shotgun (WGS) entry which is preliminary data.</text>
</comment>
<protein>
    <submittedName>
        <fullName evidence="3">Uncharacterized protein</fullName>
    </submittedName>
</protein>
<name>A0ABQ4C0K5_9ACTN</name>
<keyword evidence="4" id="KW-1185">Reference proteome</keyword>
<feature type="transmembrane region" description="Helical" evidence="2">
    <location>
        <begin position="45"/>
        <end position="66"/>
    </location>
</feature>
<dbReference type="EMBL" id="BONC01000013">
    <property type="protein sequence ID" value="GIF56314.1"/>
    <property type="molecule type" value="Genomic_DNA"/>
</dbReference>
<evidence type="ECO:0000256" key="2">
    <source>
        <dbReference type="SAM" id="Phobius"/>
    </source>
</evidence>
<accession>A0ABQ4C0K5</accession>
<evidence type="ECO:0000313" key="4">
    <source>
        <dbReference type="Proteomes" id="UP000624325"/>
    </source>
</evidence>
<feature type="region of interest" description="Disordered" evidence="1">
    <location>
        <begin position="200"/>
        <end position="220"/>
    </location>
</feature>
<keyword evidence="2" id="KW-0472">Membrane</keyword>
<evidence type="ECO:0000256" key="1">
    <source>
        <dbReference type="SAM" id="MobiDB-lite"/>
    </source>
</evidence>
<keyword evidence="2" id="KW-0812">Transmembrane</keyword>
<dbReference type="Proteomes" id="UP000624325">
    <property type="component" value="Unassembled WGS sequence"/>
</dbReference>
<evidence type="ECO:0000313" key="3">
    <source>
        <dbReference type="EMBL" id="GIF56314.1"/>
    </source>
</evidence>
<organism evidence="3 4">
    <name type="scientific">Asanoa iriomotensis</name>
    <dbReference type="NCBI Taxonomy" id="234613"/>
    <lineage>
        <taxon>Bacteria</taxon>
        <taxon>Bacillati</taxon>
        <taxon>Actinomycetota</taxon>
        <taxon>Actinomycetes</taxon>
        <taxon>Micromonosporales</taxon>
        <taxon>Micromonosporaceae</taxon>
        <taxon>Asanoa</taxon>
    </lineage>
</organism>